<keyword evidence="3" id="KW-1185">Reference proteome</keyword>
<dbReference type="SUPFAM" id="SSF47473">
    <property type="entry name" value="EF-hand"/>
    <property type="match status" value="1"/>
</dbReference>
<comment type="caution">
    <text evidence="2">The sequence shown here is derived from an EMBL/GenBank/DDBJ whole genome shotgun (WGS) entry which is preliminary data.</text>
</comment>
<dbReference type="InterPro" id="IPR002048">
    <property type="entry name" value="EF_hand_dom"/>
</dbReference>
<dbReference type="EMBL" id="RDQH01000341">
    <property type="protein sequence ID" value="RXH73157.1"/>
    <property type="molecule type" value="Genomic_DNA"/>
</dbReference>
<dbReference type="InterPro" id="IPR011992">
    <property type="entry name" value="EF-hand-dom_pair"/>
</dbReference>
<dbReference type="Proteomes" id="UP000290289">
    <property type="component" value="Chromosome 15"/>
</dbReference>
<dbReference type="AlphaFoldDB" id="A0A498HUI0"/>
<accession>A0A498HUI0</accession>
<sequence>MYGNWRVEKPDPLKNEKILETTNIITFTWKYGTPMCAAIPIVLEFPTYFASSKSPCSNFPTENQNKGSTDKGFAKVFDRFGTNKDGKISSDKLHAYFTFIEEAMSNTEAQSVIEEFDKTKQATTS</sequence>
<proteinExistence type="predicted"/>
<feature type="domain" description="EF-hand" evidence="1">
    <location>
        <begin position="68"/>
        <end position="103"/>
    </location>
</feature>
<evidence type="ECO:0000313" key="2">
    <source>
        <dbReference type="EMBL" id="RXH73157.1"/>
    </source>
</evidence>
<evidence type="ECO:0000313" key="3">
    <source>
        <dbReference type="Proteomes" id="UP000290289"/>
    </source>
</evidence>
<gene>
    <name evidence="2" type="ORF">DVH24_012841</name>
</gene>
<evidence type="ECO:0000259" key="1">
    <source>
        <dbReference type="PROSITE" id="PS50222"/>
    </source>
</evidence>
<organism evidence="2 3">
    <name type="scientific">Malus domestica</name>
    <name type="common">Apple</name>
    <name type="synonym">Pyrus malus</name>
    <dbReference type="NCBI Taxonomy" id="3750"/>
    <lineage>
        <taxon>Eukaryota</taxon>
        <taxon>Viridiplantae</taxon>
        <taxon>Streptophyta</taxon>
        <taxon>Embryophyta</taxon>
        <taxon>Tracheophyta</taxon>
        <taxon>Spermatophyta</taxon>
        <taxon>Magnoliopsida</taxon>
        <taxon>eudicotyledons</taxon>
        <taxon>Gunneridae</taxon>
        <taxon>Pentapetalae</taxon>
        <taxon>rosids</taxon>
        <taxon>fabids</taxon>
        <taxon>Rosales</taxon>
        <taxon>Rosaceae</taxon>
        <taxon>Amygdaloideae</taxon>
        <taxon>Maleae</taxon>
        <taxon>Malus</taxon>
    </lineage>
</organism>
<reference evidence="2 3" key="1">
    <citation type="submission" date="2018-10" db="EMBL/GenBank/DDBJ databases">
        <title>A high-quality apple genome assembly.</title>
        <authorList>
            <person name="Hu J."/>
        </authorList>
    </citation>
    <scope>NUCLEOTIDE SEQUENCE [LARGE SCALE GENOMIC DNA]</scope>
    <source>
        <strain evidence="3">cv. HFTH1</strain>
        <tissue evidence="2">Young leaf</tissue>
    </source>
</reference>
<protein>
    <recommendedName>
        <fullName evidence="1">EF-hand domain-containing protein</fullName>
    </recommendedName>
</protein>
<dbReference type="STRING" id="3750.A0A498HUI0"/>
<dbReference type="Gene3D" id="1.10.238.10">
    <property type="entry name" value="EF-hand"/>
    <property type="match status" value="1"/>
</dbReference>
<dbReference type="PROSITE" id="PS50222">
    <property type="entry name" value="EF_HAND_2"/>
    <property type="match status" value="1"/>
</dbReference>
<dbReference type="GO" id="GO:0005509">
    <property type="term" value="F:calcium ion binding"/>
    <property type="evidence" value="ECO:0007669"/>
    <property type="project" value="InterPro"/>
</dbReference>
<name>A0A498HUI0_MALDO</name>